<dbReference type="Pfam" id="PF06197">
    <property type="entry name" value="DUF998"/>
    <property type="match status" value="1"/>
</dbReference>
<dbReference type="InterPro" id="IPR009339">
    <property type="entry name" value="DUF998"/>
</dbReference>
<feature type="transmembrane region" description="Helical" evidence="1">
    <location>
        <begin position="49"/>
        <end position="69"/>
    </location>
</feature>
<keyword evidence="1" id="KW-1133">Transmembrane helix</keyword>
<proteinExistence type="predicted"/>
<feature type="transmembrane region" description="Helical" evidence="1">
    <location>
        <begin position="178"/>
        <end position="199"/>
    </location>
</feature>
<evidence type="ECO:0000313" key="3">
    <source>
        <dbReference type="Proteomes" id="UP001431221"/>
    </source>
</evidence>
<accession>A0ABT0GZ56</accession>
<gene>
    <name evidence="2" type="ORF">M0H32_21335</name>
</gene>
<keyword evidence="1" id="KW-0472">Membrane</keyword>
<dbReference type="RefSeq" id="WP_248157454.1">
    <property type="nucleotide sequence ID" value="NZ_JALNMJ010000017.1"/>
</dbReference>
<comment type="caution">
    <text evidence="2">The sequence shown here is derived from an EMBL/GenBank/DDBJ whole genome shotgun (WGS) entry which is preliminary data.</text>
</comment>
<feature type="transmembrane region" description="Helical" evidence="1">
    <location>
        <begin position="122"/>
        <end position="142"/>
    </location>
</feature>
<organism evidence="2 3">
    <name type="scientific">Roseibium sediminicola</name>
    <dbReference type="NCBI Taxonomy" id="2933272"/>
    <lineage>
        <taxon>Bacteria</taxon>
        <taxon>Pseudomonadati</taxon>
        <taxon>Pseudomonadota</taxon>
        <taxon>Alphaproteobacteria</taxon>
        <taxon>Hyphomicrobiales</taxon>
        <taxon>Stappiaceae</taxon>
        <taxon>Roseibium</taxon>
    </lineage>
</organism>
<dbReference type="PROSITE" id="PS51257">
    <property type="entry name" value="PROKAR_LIPOPROTEIN"/>
    <property type="match status" value="1"/>
</dbReference>
<dbReference type="Proteomes" id="UP001431221">
    <property type="component" value="Unassembled WGS sequence"/>
</dbReference>
<keyword evidence="1" id="KW-0812">Transmembrane</keyword>
<feature type="transmembrane region" description="Helical" evidence="1">
    <location>
        <begin position="7"/>
        <end position="29"/>
    </location>
</feature>
<keyword evidence="3" id="KW-1185">Reference proteome</keyword>
<evidence type="ECO:0000256" key="1">
    <source>
        <dbReference type="SAM" id="Phobius"/>
    </source>
</evidence>
<protein>
    <submittedName>
        <fullName evidence="2">DUF998 domain-containing protein</fullName>
    </submittedName>
</protein>
<reference evidence="2" key="1">
    <citation type="submission" date="2022-04" db="EMBL/GenBank/DDBJ databases">
        <title>Roseibium sp. CAU 1639 isolated from mud.</title>
        <authorList>
            <person name="Kim W."/>
        </authorList>
    </citation>
    <scope>NUCLEOTIDE SEQUENCE</scope>
    <source>
        <strain evidence="2">CAU 1639</strain>
    </source>
</reference>
<dbReference type="EMBL" id="JALNMJ010000017">
    <property type="protein sequence ID" value="MCK7614720.1"/>
    <property type="molecule type" value="Genomic_DNA"/>
</dbReference>
<feature type="transmembrane region" description="Helical" evidence="1">
    <location>
        <begin position="81"/>
        <end position="102"/>
    </location>
</feature>
<evidence type="ECO:0000313" key="2">
    <source>
        <dbReference type="EMBL" id="MCK7614720.1"/>
    </source>
</evidence>
<feature type="transmembrane region" description="Helical" evidence="1">
    <location>
        <begin position="154"/>
        <end position="172"/>
    </location>
</feature>
<sequence length="211" mass="22459">MIKPNPLVLLPVVSFLWLACGVLIAGHFYPGYSHLSQFMSELGASGTARGALVNVFVFAGAEIWVLLFLGLAARKVTRNRLALAGLILMLVYAGLLMTAAFFPCDFECRPVDPTRSHLIHVSAGMAAYAAGLCGLFLISAGLNRAGKHSLPRGLEVAGLLTGTGLLAGMLVSEGHAGLFQRLLEALLYLWMIRIGLVLSQANPQRSSLRAA</sequence>
<name>A0ABT0GZ56_9HYPH</name>